<dbReference type="PANTHER" id="PTHR24201">
    <property type="entry name" value="ANK_REP_REGION DOMAIN-CONTAINING PROTEIN"/>
    <property type="match status" value="1"/>
</dbReference>
<dbReference type="InterPro" id="IPR050776">
    <property type="entry name" value="Ank_Repeat/CDKN_Inhibitor"/>
</dbReference>
<dbReference type="Pfam" id="PF12796">
    <property type="entry name" value="Ank_2"/>
    <property type="match status" value="1"/>
</dbReference>
<proteinExistence type="predicted"/>
<dbReference type="Proteomes" id="UP000245133">
    <property type="component" value="Unassembled WGS sequence"/>
</dbReference>
<keyword evidence="1" id="KW-0677">Repeat</keyword>
<evidence type="ECO:0000313" key="4">
    <source>
        <dbReference type="EMBL" id="GBF50917.1"/>
    </source>
</evidence>
<accession>A0A2P2E1Z2</accession>
<comment type="caution">
    <text evidence="4">The sequence shown here is derived from an EMBL/GenBank/DDBJ whole genome shotgun (WGS) entry which is preliminary data.</text>
</comment>
<feature type="repeat" description="ANK" evidence="3">
    <location>
        <begin position="416"/>
        <end position="448"/>
    </location>
</feature>
<evidence type="ECO:0000313" key="5">
    <source>
        <dbReference type="Proteomes" id="UP000245133"/>
    </source>
</evidence>
<name>A0A2P2E1Z2_9LEPT</name>
<reference evidence="4 5" key="1">
    <citation type="submission" date="2018-02" db="EMBL/GenBank/DDBJ databases">
        <title>Novel Leptospira species isolated from soil and water in Japan.</title>
        <authorList>
            <person name="Nakao R."/>
            <person name="Masuzawa T."/>
        </authorList>
    </citation>
    <scope>NUCLEOTIDE SEQUENCE [LARGE SCALE GENOMIC DNA]</scope>
    <source>
        <strain evidence="4 5">YH101</strain>
    </source>
</reference>
<evidence type="ECO:0000256" key="2">
    <source>
        <dbReference type="ARBA" id="ARBA00023043"/>
    </source>
</evidence>
<keyword evidence="2 3" id="KW-0040">ANK repeat</keyword>
<organism evidence="4 5">
    <name type="scientific">Leptospira ryugenii</name>
    <dbReference type="NCBI Taxonomy" id="1917863"/>
    <lineage>
        <taxon>Bacteria</taxon>
        <taxon>Pseudomonadati</taxon>
        <taxon>Spirochaetota</taxon>
        <taxon>Spirochaetia</taxon>
        <taxon>Leptospirales</taxon>
        <taxon>Leptospiraceae</taxon>
        <taxon>Leptospira</taxon>
    </lineage>
</organism>
<dbReference type="Gene3D" id="1.25.40.20">
    <property type="entry name" value="Ankyrin repeat-containing domain"/>
    <property type="match status" value="2"/>
</dbReference>
<dbReference type="SUPFAM" id="SSF48403">
    <property type="entry name" value="Ankyrin repeat"/>
    <property type="match status" value="1"/>
</dbReference>
<dbReference type="EMBL" id="BFBB01000007">
    <property type="protein sequence ID" value="GBF50917.1"/>
    <property type="molecule type" value="Genomic_DNA"/>
</dbReference>
<dbReference type="InterPro" id="IPR002110">
    <property type="entry name" value="Ankyrin_rpt"/>
</dbReference>
<keyword evidence="5" id="KW-1185">Reference proteome</keyword>
<dbReference type="InterPro" id="IPR036770">
    <property type="entry name" value="Ankyrin_rpt-contain_sf"/>
</dbReference>
<evidence type="ECO:0000256" key="3">
    <source>
        <dbReference type="PROSITE-ProRule" id="PRU00023"/>
    </source>
</evidence>
<dbReference type="SMART" id="SM00248">
    <property type="entry name" value="ANK"/>
    <property type="match status" value="4"/>
</dbReference>
<protein>
    <submittedName>
        <fullName evidence="4">Ankyrin repeat protein</fullName>
    </submittedName>
</protein>
<sequence length="521" mass="59320">MKCGSLNPFSFPKETSAEDNSQEIGYDLHFKGHIPNHELKGNFLGREEEELKTIWFENRFLVLPKLESNVLLPHSFIQISGVSDPKKWKGFSFDIFPSDHGQVQREVSTSQGFSIHTAYRLSLQVIDDLPEQVIGRLYLAIPDSHNTWLAGTFHALKIKQIKFLEDGSSELNLPQNLSHYLTAKVHLLTGNVFNVPENFSRLNDEQKSKLLNEILTIADLELDEKILNFIEESVSFEIPTNTRKLNEAFIYLFTNDVSPNESFWIQLRKMMRSHKWKEQTLIQILRKKFSEQMENIEKDLSHKIVLPKDPIAMIIRDDAESLQNLIESGFDPNFVKEDEDTNPLGFSLLEESMIGNSYHCAKLLLNAGANPNSINSLGETPIFKLCQNNSMHLQNKLDLLDDLIKRDINVNHCSEQRMTALHWCALFGEPSLAKRLLKSGAEVNIPDFRGNTALHEACKFGHSSVLALLLEFGAKANLLNEDGKTGRDLAFEELETAKLQADDENQNRFQRILSLLDVYGG</sequence>
<dbReference type="PROSITE" id="PS50297">
    <property type="entry name" value="ANK_REP_REGION"/>
    <property type="match status" value="2"/>
</dbReference>
<feature type="repeat" description="ANK" evidence="3">
    <location>
        <begin position="449"/>
        <end position="481"/>
    </location>
</feature>
<gene>
    <name evidence="4" type="ORF">LPTSP4_24440</name>
</gene>
<dbReference type="AlphaFoldDB" id="A0A2P2E1Z2"/>
<dbReference type="PROSITE" id="PS50088">
    <property type="entry name" value="ANK_REPEAT"/>
    <property type="match status" value="2"/>
</dbReference>
<evidence type="ECO:0000256" key="1">
    <source>
        <dbReference type="ARBA" id="ARBA00022737"/>
    </source>
</evidence>